<evidence type="ECO:0000313" key="10">
    <source>
        <dbReference type="RefSeq" id="XP_065663707.1"/>
    </source>
</evidence>
<evidence type="ECO:0000313" key="9">
    <source>
        <dbReference type="Proteomes" id="UP001652625"/>
    </source>
</evidence>
<feature type="compositionally biased region" description="Polar residues" evidence="7">
    <location>
        <begin position="361"/>
        <end position="382"/>
    </location>
</feature>
<dbReference type="InterPro" id="IPR036638">
    <property type="entry name" value="HLH_DNA-bd_sf"/>
</dbReference>
<evidence type="ECO:0000256" key="2">
    <source>
        <dbReference type="ARBA" id="ARBA00023015"/>
    </source>
</evidence>
<dbReference type="InterPro" id="IPR052207">
    <property type="entry name" value="Max-like/E-box_TFs"/>
</dbReference>
<keyword evidence="4" id="KW-0804">Transcription</keyword>
<accession>A0ABM4CPF3</accession>
<protein>
    <submittedName>
        <fullName evidence="10">Uncharacterized protein LOC100198848 isoform X2</fullName>
    </submittedName>
</protein>
<evidence type="ECO:0000256" key="5">
    <source>
        <dbReference type="ARBA" id="ARBA00023242"/>
    </source>
</evidence>
<dbReference type="PANTHER" id="PTHR15741:SF37">
    <property type="entry name" value="LD38259P"/>
    <property type="match status" value="1"/>
</dbReference>
<dbReference type="SUPFAM" id="SSF47459">
    <property type="entry name" value="HLH, helix-loop-helix DNA-binding domain"/>
    <property type="match status" value="1"/>
</dbReference>
<evidence type="ECO:0000256" key="1">
    <source>
        <dbReference type="ARBA" id="ARBA00004123"/>
    </source>
</evidence>
<proteinExistence type="predicted"/>
<dbReference type="Pfam" id="PF00010">
    <property type="entry name" value="HLH"/>
    <property type="match status" value="1"/>
</dbReference>
<comment type="subcellular location">
    <subcellularLocation>
        <location evidence="1">Nucleus</location>
    </subcellularLocation>
</comment>
<organism evidence="9 10">
    <name type="scientific">Hydra vulgaris</name>
    <name type="common">Hydra</name>
    <name type="synonym">Hydra attenuata</name>
    <dbReference type="NCBI Taxonomy" id="6087"/>
    <lineage>
        <taxon>Eukaryota</taxon>
        <taxon>Metazoa</taxon>
        <taxon>Cnidaria</taxon>
        <taxon>Hydrozoa</taxon>
        <taxon>Hydroidolina</taxon>
        <taxon>Anthoathecata</taxon>
        <taxon>Aplanulata</taxon>
        <taxon>Hydridae</taxon>
        <taxon>Hydra</taxon>
    </lineage>
</organism>
<keyword evidence="9" id="KW-1185">Reference proteome</keyword>
<keyword evidence="2" id="KW-0805">Transcription regulation</keyword>
<dbReference type="SMART" id="SM00353">
    <property type="entry name" value="HLH"/>
    <property type="match status" value="1"/>
</dbReference>
<reference evidence="10" key="1">
    <citation type="submission" date="2025-08" db="UniProtKB">
        <authorList>
            <consortium name="RefSeq"/>
        </authorList>
    </citation>
    <scope>IDENTIFICATION</scope>
</reference>
<evidence type="ECO:0000259" key="8">
    <source>
        <dbReference type="PROSITE" id="PS50888"/>
    </source>
</evidence>
<feature type="coiled-coil region" evidence="6">
    <location>
        <begin position="815"/>
        <end position="849"/>
    </location>
</feature>
<dbReference type="CDD" id="cd21739">
    <property type="entry name" value="NES2-NLS_ChREBP-like"/>
    <property type="match status" value="1"/>
</dbReference>
<dbReference type="InterPro" id="IPR011598">
    <property type="entry name" value="bHLH_dom"/>
</dbReference>
<evidence type="ECO:0000256" key="6">
    <source>
        <dbReference type="SAM" id="Coils"/>
    </source>
</evidence>
<evidence type="ECO:0000256" key="3">
    <source>
        <dbReference type="ARBA" id="ARBA00023125"/>
    </source>
</evidence>
<dbReference type="Proteomes" id="UP001652625">
    <property type="component" value="Chromosome 10"/>
</dbReference>
<dbReference type="GeneID" id="100198848"/>
<name>A0ABM4CPF3_HYDVU</name>
<evidence type="ECO:0000256" key="7">
    <source>
        <dbReference type="SAM" id="MobiDB-lite"/>
    </source>
</evidence>
<dbReference type="RefSeq" id="XP_065663707.1">
    <property type="nucleotide sequence ID" value="XM_065807635.1"/>
</dbReference>
<keyword evidence="5" id="KW-0539">Nucleus</keyword>
<dbReference type="PROSITE" id="PS50888">
    <property type="entry name" value="BHLH"/>
    <property type="match status" value="1"/>
</dbReference>
<feature type="compositionally biased region" description="Polar residues" evidence="7">
    <location>
        <begin position="395"/>
        <end position="411"/>
    </location>
</feature>
<feature type="domain" description="BHLH" evidence="8">
    <location>
        <begin position="763"/>
        <end position="818"/>
    </location>
</feature>
<keyword evidence="6" id="KW-0175">Coiled coil</keyword>
<feature type="region of interest" description="Disordered" evidence="7">
    <location>
        <begin position="361"/>
        <end position="411"/>
    </location>
</feature>
<evidence type="ECO:0000256" key="4">
    <source>
        <dbReference type="ARBA" id="ARBA00023163"/>
    </source>
</evidence>
<keyword evidence="3" id="KW-0238">DNA-binding</keyword>
<sequence length="975" mass="111159">MFMSTLYKKRPEPTSKQKLLFTVDDSLVKLFEYLTLEFSCRKLITPKWKDFRSQKLQFDQKTRLNNAIWRGWHIQYKMKKKARFFQFAAPFSDESVHSTSQAVILDGKYWKRRLDRVTRKFKKWRKFLYKEKLLKNCTTKKEDLEDSDEEIFEVDDKEKKISNDNSKVSDVLDIEDPSTLNGSAMYALSDTLFSSVGTDKLKPFEDSFLSFYKDSSVMIQPTIDHLNPCFDELMENFDFLFSDCSTIPPVDIIHSGDMLSSNVSYDDSSSQSFGNSYFSMHNSKTLETDGRYSLNEHFNSTKNSFPQSLGNKGMLLKNSCMHDSLKGSFQDLPPQLQAPNLTAHLQSVMLSKTPVNLKISSESSVAHTKRTASQVENASLPQKKSRRKKSLSESNDSVSVNPSQSSYLQKLSTHIQPKSSFSIPDNNVAINSNIGKNQEHSNFICDSSSSFQQSNYTLQPTSSTSQNCNVKTQNQENIITPVINDQQLLTLATLLQCSQPTQSTEATLAYLELLQQQVQLLVKQQQEQLQMKYQIQQHSERVIKQHEYNLQPIEQSVPDCMLQHQSHSTYLQQNPQIHQHRQSVIGSTLGNQTIMNACPLKDLSSEETIATYKFTKSASLNKTVSLLENKNSTVKISNQNSLKKSLHCKLDIKPSESTFCNAAVSYNESCTPKYSTVISPDQHMGDMSKSPFNNVNWNSYEKEQWKPPTTLDSAIALVALRDGAPSMNSYYNLHHTTTVQSSDISSSLRQSNEKLPKIIEEEQKRKLHLTAEQKRRSIIKNAFEDLAALLPTSKDTNQANKLTNASILQKTCDYVNELQQKKKAHEFRINQLKQEIEQYKISITECQNKIPELSSSELLPQKASDSVEKDFVAFCKELIYANPKSWIFCQIMRPLFNSYNSTVATKTVDQFVSSVMTWFEKYFMLSAIRTIVLNTLTKLSTSTSLLDDPSCLIELVNVAVRENDPTLIPSISTKR</sequence>
<dbReference type="Gene3D" id="4.10.280.10">
    <property type="entry name" value="Helix-loop-helix DNA-binding domain"/>
    <property type="match status" value="1"/>
</dbReference>
<gene>
    <name evidence="10" type="primary">LOC100198848</name>
</gene>
<dbReference type="PANTHER" id="PTHR15741">
    <property type="entry name" value="BASIC HELIX-LOOP-HELIX ZIP TRANSCRIPTION FACTOR"/>
    <property type="match status" value="1"/>
</dbReference>
<dbReference type="CDD" id="cd11405">
    <property type="entry name" value="bHLHzip_MLXIP_like"/>
    <property type="match status" value="1"/>
</dbReference>